<keyword evidence="1" id="KW-0560">Oxidoreductase</keyword>
<keyword evidence="3" id="KW-1185">Reference proteome</keyword>
<dbReference type="GO" id="GO:0016491">
    <property type="term" value="F:oxidoreductase activity"/>
    <property type="evidence" value="ECO:0007669"/>
    <property type="project" value="UniProtKB-KW"/>
</dbReference>
<name>A0A4Y9RQ55_9CAUL</name>
<proteinExistence type="predicted"/>
<dbReference type="PANTHER" id="PTHR43157:SF31">
    <property type="entry name" value="PHOSPHATIDYLINOSITOL-GLYCAN BIOSYNTHESIS CLASS F PROTEIN"/>
    <property type="match status" value="1"/>
</dbReference>
<dbReference type="InterPro" id="IPR002347">
    <property type="entry name" value="SDR_fam"/>
</dbReference>
<dbReference type="SUPFAM" id="SSF51735">
    <property type="entry name" value="NAD(P)-binding Rossmann-fold domains"/>
    <property type="match status" value="1"/>
</dbReference>
<dbReference type="InterPro" id="IPR036291">
    <property type="entry name" value="NAD(P)-bd_dom_sf"/>
</dbReference>
<dbReference type="Proteomes" id="UP000298216">
    <property type="component" value="Unassembled WGS sequence"/>
</dbReference>
<dbReference type="PANTHER" id="PTHR43157">
    <property type="entry name" value="PHOSPHATIDYLINOSITOL-GLYCAN BIOSYNTHESIS CLASS F PROTEIN-RELATED"/>
    <property type="match status" value="1"/>
</dbReference>
<evidence type="ECO:0000313" key="3">
    <source>
        <dbReference type="Proteomes" id="UP000298216"/>
    </source>
</evidence>
<evidence type="ECO:0000313" key="2">
    <source>
        <dbReference type="EMBL" id="TFW11022.1"/>
    </source>
</evidence>
<dbReference type="PRINTS" id="PR00081">
    <property type="entry name" value="GDHRDH"/>
</dbReference>
<dbReference type="EMBL" id="SPVH01000007">
    <property type="protein sequence ID" value="TFW11022.1"/>
    <property type="molecule type" value="Genomic_DNA"/>
</dbReference>
<evidence type="ECO:0000256" key="1">
    <source>
        <dbReference type="ARBA" id="ARBA00023002"/>
    </source>
</evidence>
<dbReference type="AlphaFoldDB" id="A0A4Y9RQ55"/>
<gene>
    <name evidence="2" type="ORF">EGY25_15150</name>
</gene>
<sequence>MPAEKAKELSAKTIIITGGTSGIGLAAARAFADRGQRLILIGRDADRGREAIARLAPSPAGPHRLISADLSLMSQVRSVIMDIEATEERIDVLANNAGAWFQHRALTAEGIERTVAINHLAPVALTLGLKRLLLAAPAARVVNTGSFVYRQARYDPDNLQAEKHFSTNATYAATKLYNLMVTRALANRWLDTGITLNCFSPGFVATEFGRGESGLLEPLYRFTRLFAIPPEKGAATLIHLADTAVSAGISGAYFEKRRRRDVRGPAADLDLCEALLDWSVRFTGFDARTV</sequence>
<comment type="caution">
    <text evidence="2">The sequence shown here is derived from an EMBL/GenBank/DDBJ whole genome shotgun (WGS) entry which is preliminary data.</text>
</comment>
<protein>
    <submittedName>
        <fullName evidence="2">SDR family NAD(P)-dependent oxidoreductase</fullName>
    </submittedName>
</protein>
<accession>A0A4Y9RQ55</accession>
<dbReference type="Gene3D" id="3.40.50.720">
    <property type="entry name" value="NAD(P)-binding Rossmann-like Domain"/>
    <property type="match status" value="1"/>
</dbReference>
<organism evidence="2 3">
    <name type="scientific">Brevundimonas intermedia</name>
    <dbReference type="NCBI Taxonomy" id="74315"/>
    <lineage>
        <taxon>Bacteria</taxon>
        <taxon>Pseudomonadati</taxon>
        <taxon>Pseudomonadota</taxon>
        <taxon>Alphaproteobacteria</taxon>
        <taxon>Caulobacterales</taxon>
        <taxon>Caulobacteraceae</taxon>
        <taxon>Brevundimonas</taxon>
    </lineage>
</organism>
<reference evidence="2 3" key="1">
    <citation type="submission" date="2019-03" db="EMBL/GenBank/DDBJ databases">
        <title>Draft genome of Brevundimonas sp. a heavy metal resistant soil bacteria.</title>
        <authorList>
            <person name="Soto J."/>
        </authorList>
    </citation>
    <scope>NUCLEOTIDE SEQUENCE [LARGE SCALE GENOMIC DNA]</scope>
    <source>
        <strain evidence="2 3">B-10</strain>
    </source>
</reference>
<dbReference type="OrthoDB" id="109589at2"/>
<dbReference type="Pfam" id="PF00106">
    <property type="entry name" value="adh_short"/>
    <property type="match status" value="1"/>
</dbReference>